<organism evidence="1 2">
    <name type="scientific">Fusarium poae</name>
    <dbReference type="NCBI Taxonomy" id="36050"/>
    <lineage>
        <taxon>Eukaryota</taxon>
        <taxon>Fungi</taxon>
        <taxon>Dikarya</taxon>
        <taxon>Ascomycota</taxon>
        <taxon>Pezizomycotina</taxon>
        <taxon>Sordariomycetes</taxon>
        <taxon>Hypocreomycetidae</taxon>
        <taxon>Hypocreales</taxon>
        <taxon>Nectriaceae</taxon>
        <taxon>Fusarium</taxon>
    </lineage>
</organism>
<comment type="caution">
    <text evidence="1">The sequence shown here is derived from an EMBL/GenBank/DDBJ whole genome shotgun (WGS) entry which is preliminary data.</text>
</comment>
<evidence type="ECO:0000313" key="2">
    <source>
        <dbReference type="Proteomes" id="UP000091967"/>
    </source>
</evidence>
<gene>
    <name evidence="1" type="ORF">FPOA_06481</name>
</gene>
<sequence length="575" mass="65415">MAEHDYRHLGLYSQCGICTDMIFRHERVIAIYGNHDSTSFSGRTRPFPFPQPGYLMTEVDGFRLCRYPNCKKCALSPEFVPIHFDCYSIFIEECPIQDTDALRRLWVRSAWRTPWRGAQPLYLSAEQLGLDTLKRTSEMCGLPEMCRLPRELLEVIRGYSRHSLFWRCISAIRMACCVTSTAPEPLVTVQLSQVLSWKRSGKLECTTSPTPPPIIRLTIDSDGISRVERLSSTPVYSGECNNSYRSVVQHTSLITGIEAQIKDGLLRLKLPYTRPALQIWNTPAPPDLSSCKAYGSGFSSSQHFHAVEADRIRGITFFFSTGQLFGIHVHNSEDSSAIATYERFSRRRQRGIIWIYLPISKNDRLLVLGVRQGRRSGMNILIRTRHVGDIIIGEHIVGEFKDMCLGRSAPMTIVYGEPREGSPVTFFGAYCKPTCQPELPKPFPLVRSSPNPLGAEVHFSWASLDCISSILTFNDWETGFCKGIMFRYQNGGCRTVGQCRWHLDLVTRVEHPHVFRFRTESYPSAMDTLLHAVRVEFLHDSQDERVDEGWICQPLKGIVQFWFTSESTCLVIESG</sequence>
<reference evidence="1 2" key="1">
    <citation type="submission" date="2016-06" db="EMBL/GenBank/DDBJ databases">
        <title>Living apart together: crosstalk between the core and supernumerary genomes in a fungal plant pathogen.</title>
        <authorList>
            <person name="Vanheule A."/>
            <person name="Audenaert K."/>
            <person name="Warris S."/>
            <person name="Van De Geest H."/>
            <person name="Schijlen E."/>
            <person name="Hofte M."/>
            <person name="De Saeger S."/>
            <person name="Haesaert G."/>
            <person name="Waalwijk C."/>
            <person name="Van Der Lee T."/>
        </authorList>
    </citation>
    <scope>NUCLEOTIDE SEQUENCE [LARGE SCALE GENOMIC DNA]</scope>
    <source>
        <strain evidence="1 2">2516</strain>
    </source>
</reference>
<dbReference type="EMBL" id="LYXU01000002">
    <property type="protein sequence ID" value="OBS25948.1"/>
    <property type="molecule type" value="Genomic_DNA"/>
</dbReference>
<name>A0A1B8AZN0_FUSPO</name>
<proteinExistence type="predicted"/>
<evidence type="ECO:0000313" key="1">
    <source>
        <dbReference type="EMBL" id="OBS25948.1"/>
    </source>
</evidence>
<keyword evidence="2" id="KW-1185">Reference proteome</keyword>
<accession>A0A1B8AZN0</accession>
<dbReference type="Proteomes" id="UP000091967">
    <property type="component" value="Unassembled WGS sequence"/>
</dbReference>
<dbReference type="STRING" id="36050.A0A1B8AZN0"/>
<dbReference type="AlphaFoldDB" id="A0A1B8AZN0"/>
<dbReference type="OMA" id="CCEAMEN"/>
<protein>
    <submittedName>
        <fullName evidence="1">Uncharacterized protein</fullName>
    </submittedName>
</protein>